<dbReference type="AlphaFoldDB" id="A0AA38RVI2"/>
<dbReference type="GO" id="GO:0006351">
    <property type="term" value="P:DNA-templated transcription"/>
    <property type="evidence" value="ECO:0007669"/>
    <property type="project" value="InterPro"/>
</dbReference>
<comment type="subcellular location">
    <subcellularLocation>
        <location evidence="1">Nucleus</location>
    </subcellularLocation>
</comment>
<dbReference type="Gene3D" id="4.10.240.10">
    <property type="entry name" value="Zn(2)-C6 fungal-type DNA-binding domain"/>
    <property type="match status" value="1"/>
</dbReference>
<feature type="region of interest" description="Disordered" evidence="4">
    <location>
        <begin position="63"/>
        <end position="89"/>
    </location>
</feature>
<evidence type="ECO:0000313" key="7">
    <source>
        <dbReference type="Proteomes" id="UP001174694"/>
    </source>
</evidence>
<evidence type="ECO:0000256" key="2">
    <source>
        <dbReference type="ARBA" id="ARBA00022723"/>
    </source>
</evidence>
<organism evidence="6 7">
    <name type="scientific">Pleurostoma richardsiae</name>
    <dbReference type="NCBI Taxonomy" id="41990"/>
    <lineage>
        <taxon>Eukaryota</taxon>
        <taxon>Fungi</taxon>
        <taxon>Dikarya</taxon>
        <taxon>Ascomycota</taxon>
        <taxon>Pezizomycotina</taxon>
        <taxon>Sordariomycetes</taxon>
        <taxon>Sordariomycetidae</taxon>
        <taxon>Calosphaeriales</taxon>
        <taxon>Pleurostomataceae</taxon>
        <taxon>Pleurostoma</taxon>
    </lineage>
</organism>
<dbReference type="InterPro" id="IPR036864">
    <property type="entry name" value="Zn2-C6_fun-type_DNA-bd_sf"/>
</dbReference>
<dbReference type="GO" id="GO:0003677">
    <property type="term" value="F:DNA binding"/>
    <property type="evidence" value="ECO:0007669"/>
    <property type="project" value="InterPro"/>
</dbReference>
<reference evidence="6" key="1">
    <citation type="submission" date="2022-07" db="EMBL/GenBank/DDBJ databases">
        <title>Fungi with potential for degradation of polypropylene.</title>
        <authorList>
            <person name="Gostincar C."/>
        </authorList>
    </citation>
    <scope>NUCLEOTIDE SEQUENCE</scope>
    <source>
        <strain evidence="6">EXF-13308</strain>
    </source>
</reference>
<gene>
    <name evidence="6" type="ORF">NKR23_g3134</name>
</gene>
<evidence type="ECO:0000313" key="6">
    <source>
        <dbReference type="EMBL" id="KAJ9151410.1"/>
    </source>
</evidence>
<dbReference type="PANTHER" id="PTHR31001:SF84">
    <property type="entry name" value="FUNGAL SPECIFIC TRANSCRIPTION FACTOR"/>
    <property type="match status" value="1"/>
</dbReference>
<protein>
    <submittedName>
        <fullName evidence="6">Pyrimidine pathway regulatory protein 1</fullName>
    </submittedName>
</protein>
<dbReference type="InterPro" id="IPR050613">
    <property type="entry name" value="Sec_Metabolite_Reg"/>
</dbReference>
<feature type="compositionally biased region" description="Basic and acidic residues" evidence="4">
    <location>
        <begin position="74"/>
        <end position="84"/>
    </location>
</feature>
<dbReference type="PANTHER" id="PTHR31001">
    <property type="entry name" value="UNCHARACTERIZED TRANSCRIPTIONAL REGULATORY PROTEIN"/>
    <property type="match status" value="1"/>
</dbReference>
<dbReference type="EMBL" id="JANBVO010000006">
    <property type="protein sequence ID" value="KAJ9151410.1"/>
    <property type="molecule type" value="Genomic_DNA"/>
</dbReference>
<keyword evidence="3" id="KW-0539">Nucleus</keyword>
<dbReference type="Proteomes" id="UP001174694">
    <property type="component" value="Unassembled WGS sequence"/>
</dbReference>
<dbReference type="CDD" id="cd00067">
    <property type="entry name" value="GAL4"/>
    <property type="match status" value="1"/>
</dbReference>
<dbReference type="PROSITE" id="PS50048">
    <property type="entry name" value="ZN2_CY6_FUNGAL_2"/>
    <property type="match status" value="1"/>
</dbReference>
<dbReference type="InterPro" id="IPR007219">
    <property type="entry name" value="XnlR_reg_dom"/>
</dbReference>
<dbReference type="InterPro" id="IPR001138">
    <property type="entry name" value="Zn2Cys6_DnaBD"/>
</dbReference>
<evidence type="ECO:0000256" key="1">
    <source>
        <dbReference type="ARBA" id="ARBA00004123"/>
    </source>
</evidence>
<dbReference type="Pfam" id="PF04082">
    <property type="entry name" value="Fungal_trans"/>
    <property type="match status" value="1"/>
</dbReference>
<dbReference type="GO" id="GO:0008270">
    <property type="term" value="F:zinc ion binding"/>
    <property type="evidence" value="ECO:0007669"/>
    <property type="project" value="InterPro"/>
</dbReference>
<dbReference type="CDD" id="cd12148">
    <property type="entry name" value="fungal_TF_MHR"/>
    <property type="match status" value="1"/>
</dbReference>
<name>A0AA38RVI2_9PEZI</name>
<evidence type="ECO:0000256" key="4">
    <source>
        <dbReference type="SAM" id="MobiDB-lite"/>
    </source>
</evidence>
<keyword evidence="2" id="KW-0479">Metal-binding</keyword>
<dbReference type="SMART" id="SM00066">
    <property type="entry name" value="GAL4"/>
    <property type="match status" value="1"/>
</dbReference>
<feature type="domain" description="Zn(2)-C6 fungal-type" evidence="5">
    <location>
        <begin position="17"/>
        <end position="48"/>
    </location>
</feature>
<evidence type="ECO:0000259" key="5">
    <source>
        <dbReference type="PROSITE" id="PS50048"/>
    </source>
</evidence>
<sequence length="620" mass="70115">MDSLPVEKPRVRRAVTSCRECQRRKQKCNRDWPCKHCQTRMVPHLCKFAVKRKRRTARARTLAASNGGLIQSRKGKENDFDVNHEASSSSSEDHEMVLVDGLAKLGYMPTHQVFDIGLASGDPAIRFEEYVQGQREEVEIALKSILPKPYTECLVQNFLQGNNFQYYSIYPQQLQELELGEKAQVLTDRFHAAALRLSNTVSPGRGGLAQVQQLFLTASWYKSEAHMVEAWHALSNACRQAQELGMHRDADIIGMTGFEREMRARMWCILYAWDWQMSTLLGRPMLIDHNDSVLRLPDGILEAVPGDPDLPSPICHVVLQAQLGQRISERFQSINDHLTAEQTIAIRQELQDWMNSFPPVYRATDPDTHWDDAYPYLKFQRNQLTVIGYCYMLRPLKPWISGIADETASPLAWGFRVAGVDICLDIIRLSERFCEVIYPDNAKYFFTLFFIFDAATVLCSAIYHDVEGNLPQRYQAVQALRSALIVIDEVCHLTKTAVVSYIILKQLVRGLPLTPYEKAVLDVGSPKNLGIDSSTLQHALVSGNVCLQSLLQVPTAGPVGFVPYVPPTMPEWQVPEMPPLTPHAELAADFVNTGVQHIAPIWNWQILNVDLSEPFSTLVL</sequence>
<dbReference type="SMART" id="SM00906">
    <property type="entry name" value="Fungal_trans"/>
    <property type="match status" value="1"/>
</dbReference>
<dbReference type="GO" id="GO:0005634">
    <property type="term" value="C:nucleus"/>
    <property type="evidence" value="ECO:0007669"/>
    <property type="project" value="UniProtKB-SubCell"/>
</dbReference>
<comment type="caution">
    <text evidence="6">The sequence shown here is derived from an EMBL/GenBank/DDBJ whole genome shotgun (WGS) entry which is preliminary data.</text>
</comment>
<dbReference type="GO" id="GO:0000981">
    <property type="term" value="F:DNA-binding transcription factor activity, RNA polymerase II-specific"/>
    <property type="evidence" value="ECO:0007669"/>
    <property type="project" value="InterPro"/>
</dbReference>
<evidence type="ECO:0000256" key="3">
    <source>
        <dbReference type="ARBA" id="ARBA00023242"/>
    </source>
</evidence>
<keyword evidence="7" id="KW-1185">Reference proteome</keyword>
<accession>A0AA38RVI2</accession>
<dbReference type="SUPFAM" id="SSF57701">
    <property type="entry name" value="Zn2/Cys6 DNA-binding domain"/>
    <property type="match status" value="1"/>
</dbReference>
<proteinExistence type="predicted"/>